<sequence>MKITAFLTAALAAAVAASDSVYLVNSYKGSEISSGIAYYADGHPATGGSRPDDYVDVTHGSNVIWEGRTVKGTFNSGVSFTSNIFADAGSKQVNACPGGNNWVLYTVDGWTVNVVYYCNPFN</sequence>
<feature type="chain" id="PRO_5034930550" evidence="1">
    <location>
        <begin position="18"/>
        <end position="122"/>
    </location>
</feature>
<keyword evidence="3" id="KW-1185">Reference proteome</keyword>
<protein>
    <submittedName>
        <fullName evidence="2">Myroilysin</fullName>
    </submittedName>
</protein>
<evidence type="ECO:0000313" key="2">
    <source>
        <dbReference type="EMBL" id="KAF5548612.1"/>
    </source>
</evidence>
<proteinExistence type="predicted"/>
<name>A0A8H5J554_9HYPO</name>
<gene>
    <name evidence="2" type="ORF">FMEXI_4614</name>
</gene>
<comment type="caution">
    <text evidence="2">The sequence shown here is derived from an EMBL/GenBank/DDBJ whole genome shotgun (WGS) entry which is preliminary data.</text>
</comment>
<dbReference type="EMBL" id="JAAOAM010000096">
    <property type="protein sequence ID" value="KAF5548612.1"/>
    <property type="molecule type" value="Genomic_DNA"/>
</dbReference>
<feature type="signal peptide" evidence="1">
    <location>
        <begin position="1"/>
        <end position="17"/>
    </location>
</feature>
<evidence type="ECO:0000256" key="1">
    <source>
        <dbReference type="SAM" id="SignalP"/>
    </source>
</evidence>
<dbReference type="AlphaFoldDB" id="A0A8H5J554"/>
<dbReference type="Proteomes" id="UP000522262">
    <property type="component" value="Unassembled WGS sequence"/>
</dbReference>
<keyword evidence="1" id="KW-0732">Signal</keyword>
<accession>A0A8H5J554</accession>
<evidence type="ECO:0000313" key="3">
    <source>
        <dbReference type="Proteomes" id="UP000522262"/>
    </source>
</evidence>
<organism evidence="2 3">
    <name type="scientific">Fusarium mexicanum</name>
    <dbReference type="NCBI Taxonomy" id="751941"/>
    <lineage>
        <taxon>Eukaryota</taxon>
        <taxon>Fungi</taxon>
        <taxon>Dikarya</taxon>
        <taxon>Ascomycota</taxon>
        <taxon>Pezizomycotina</taxon>
        <taxon>Sordariomycetes</taxon>
        <taxon>Hypocreomycetidae</taxon>
        <taxon>Hypocreales</taxon>
        <taxon>Nectriaceae</taxon>
        <taxon>Fusarium</taxon>
        <taxon>Fusarium fujikuroi species complex</taxon>
    </lineage>
</organism>
<reference evidence="2 3" key="1">
    <citation type="submission" date="2020-05" db="EMBL/GenBank/DDBJ databases">
        <title>Identification and distribution of gene clusters putatively required for synthesis of sphingolipid metabolism inhibitors in phylogenetically diverse species of the filamentous fungus Fusarium.</title>
        <authorList>
            <person name="Kim H.-S."/>
            <person name="Busman M."/>
            <person name="Brown D.W."/>
            <person name="Divon H."/>
            <person name="Uhlig S."/>
            <person name="Proctor R.H."/>
        </authorList>
    </citation>
    <scope>NUCLEOTIDE SEQUENCE [LARGE SCALE GENOMIC DNA]</scope>
    <source>
        <strain evidence="2 3">NRRL 53147</strain>
    </source>
</reference>